<keyword evidence="7" id="KW-1185">Reference proteome</keyword>
<dbReference type="Pfam" id="PF00877">
    <property type="entry name" value="NLPC_P60"/>
    <property type="match status" value="1"/>
</dbReference>
<dbReference type="PANTHER" id="PTHR47359:SF3">
    <property type="entry name" value="NLP_P60 DOMAIN-CONTAINING PROTEIN-RELATED"/>
    <property type="match status" value="1"/>
</dbReference>
<evidence type="ECO:0000256" key="3">
    <source>
        <dbReference type="ARBA" id="ARBA00022801"/>
    </source>
</evidence>
<name>A0ABY7JRD8_9ACTN</name>
<keyword evidence="2" id="KW-0645">Protease</keyword>
<evidence type="ECO:0000256" key="1">
    <source>
        <dbReference type="ARBA" id="ARBA00007074"/>
    </source>
</evidence>
<comment type="similarity">
    <text evidence="1">Belongs to the peptidase C40 family.</text>
</comment>
<dbReference type="InterPro" id="IPR038765">
    <property type="entry name" value="Papain-like_cys_pep_sf"/>
</dbReference>
<gene>
    <name evidence="6" type="ORF">M6B22_11175</name>
</gene>
<dbReference type="InterPro" id="IPR000064">
    <property type="entry name" value="NLP_P60_dom"/>
</dbReference>
<evidence type="ECO:0000313" key="7">
    <source>
        <dbReference type="Proteomes" id="UP001164693"/>
    </source>
</evidence>
<dbReference type="PROSITE" id="PS51935">
    <property type="entry name" value="NLPC_P60"/>
    <property type="match status" value="1"/>
</dbReference>
<feature type="domain" description="NlpC/P60" evidence="5">
    <location>
        <begin position="220"/>
        <end position="347"/>
    </location>
</feature>
<accession>A0ABY7JRD8</accession>
<evidence type="ECO:0000259" key="5">
    <source>
        <dbReference type="PROSITE" id="PS51935"/>
    </source>
</evidence>
<dbReference type="RefSeq" id="WP_269441624.1">
    <property type="nucleotide sequence ID" value="NZ_CP097463.1"/>
</dbReference>
<evidence type="ECO:0000313" key="6">
    <source>
        <dbReference type="EMBL" id="WAX55122.1"/>
    </source>
</evidence>
<dbReference type="Proteomes" id="UP001164693">
    <property type="component" value="Chromosome"/>
</dbReference>
<reference evidence="6" key="1">
    <citation type="submission" date="2022-05" db="EMBL/GenBank/DDBJ databases">
        <title>Jatrophihabitans sp. SB3-54 whole genome sequence.</title>
        <authorList>
            <person name="Suh M.K."/>
            <person name="Eom M.K."/>
            <person name="Kim J.S."/>
            <person name="Kim H.S."/>
            <person name="Do H.E."/>
            <person name="Shin Y.K."/>
            <person name="Lee J.-S."/>
        </authorList>
    </citation>
    <scope>NUCLEOTIDE SEQUENCE</scope>
    <source>
        <strain evidence="6">SB3-54</strain>
    </source>
</reference>
<protein>
    <submittedName>
        <fullName evidence="6">C40 family peptidase</fullName>
    </submittedName>
</protein>
<keyword evidence="3" id="KW-0378">Hydrolase</keyword>
<dbReference type="Gene3D" id="3.90.1720.10">
    <property type="entry name" value="endopeptidase domain like (from Nostoc punctiforme)"/>
    <property type="match status" value="1"/>
</dbReference>
<keyword evidence="4" id="KW-0788">Thiol protease</keyword>
<organism evidence="6 7">
    <name type="scientific">Jatrophihabitans cynanchi</name>
    <dbReference type="NCBI Taxonomy" id="2944128"/>
    <lineage>
        <taxon>Bacteria</taxon>
        <taxon>Bacillati</taxon>
        <taxon>Actinomycetota</taxon>
        <taxon>Actinomycetes</taxon>
        <taxon>Jatrophihabitantales</taxon>
        <taxon>Jatrophihabitantaceae</taxon>
        <taxon>Jatrophihabitans</taxon>
    </lineage>
</organism>
<proteinExistence type="inferred from homology"/>
<dbReference type="PANTHER" id="PTHR47359">
    <property type="entry name" value="PEPTIDOGLYCAN DL-ENDOPEPTIDASE CWLO"/>
    <property type="match status" value="1"/>
</dbReference>
<evidence type="ECO:0000256" key="4">
    <source>
        <dbReference type="ARBA" id="ARBA00022807"/>
    </source>
</evidence>
<evidence type="ECO:0000256" key="2">
    <source>
        <dbReference type="ARBA" id="ARBA00022670"/>
    </source>
</evidence>
<dbReference type="EMBL" id="CP097463">
    <property type="protein sequence ID" value="WAX55122.1"/>
    <property type="molecule type" value="Genomic_DNA"/>
</dbReference>
<sequence length="347" mass="34655">MKPAVIGGIAAALIGALVLFLVVIGGSASGGLVTSALAVTPTCAGRGPISGLNPTQAANAHTVIAVAEGVGGRQAAVIAVSVALAESDLRDLGNTSVPGSDIGQGMGSDHDSVGLFQQRASWGSVSDRLDPTTATRLFVSRLLAVAGWRQMPPWLAAQAVQDSAHTDGSNYEATLALARQILAGAGGGTSCDTLTGGAAANTRPGSHGLPDDYIIPATANAAETAVITFAIAQLDKPYVFGAAGPRAYDCSGLTMTAWAQVGVGLPHYTVAQARAGTPVASPARMSPGDLILVPGDDGTVAAPGHVGLYLGDGLVINAADPADGIRVQTYTNFVQVGHGLSGIRHIG</sequence>
<dbReference type="InterPro" id="IPR051794">
    <property type="entry name" value="PG_Endopeptidase_C40"/>
</dbReference>
<dbReference type="SUPFAM" id="SSF54001">
    <property type="entry name" value="Cysteine proteinases"/>
    <property type="match status" value="1"/>
</dbReference>